<evidence type="ECO:0000256" key="7">
    <source>
        <dbReference type="ARBA" id="ARBA00022833"/>
    </source>
</evidence>
<feature type="active site" description="Proton donor/acceptor" evidence="13">
    <location>
        <position position="539"/>
    </location>
</feature>
<evidence type="ECO:0000256" key="6">
    <source>
        <dbReference type="ARBA" id="ARBA00022771"/>
    </source>
</evidence>
<comment type="subcellular location">
    <subcellularLocation>
        <location evidence="1">Nucleus</location>
    </subcellularLocation>
</comment>
<keyword evidence="10" id="KW-0804">Transcription</keyword>
<feature type="compositionally biased region" description="Basic and acidic residues" evidence="14">
    <location>
        <begin position="365"/>
        <end position="377"/>
    </location>
</feature>
<keyword evidence="11" id="KW-0539">Nucleus</keyword>
<dbReference type="InterPro" id="IPR016181">
    <property type="entry name" value="Acyl_CoA_acyltransferase"/>
</dbReference>
<feature type="compositionally biased region" description="Pro residues" evidence="14">
    <location>
        <begin position="265"/>
        <end position="283"/>
    </location>
</feature>
<feature type="compositionally biased region" description="Low complexity" evidence="14">
    <location>
        <begin position="56"/>
        <end position="81"/>
    </location>
</feature>
<feature type="region of interest" description="Disordered" evidence="14">
    <location>
        <begin position="1"/>
        <end position="81"/>
    </location>
</feature>
<evidence type="ECO:0000256" key="8">
    <source>
        <dbReference type="ARBA" id="ARBA00022990"/>
    </source>
</evidence>
<comment type="caution">
    <text evidence="16">The sequence shown here is derived from an EMBL/GenBank/DDBJ whole genome shotgun (WGS) entry which is preliminary data.</text>
</comment>
<dbReference type="OrthoDB" id="787137at2759"/>
<evidence type="ECO:0000259" key="15">
    <source>
        <dbReference type="PROSITE" id="PS51726"/>
    </source>
</evidence>
<dbReference type="AlphaFoldDB" id="A0A9P7B937"/>
<feature type="region of interest" description="Disordered" evidence="14">
    <location>
        <begin position="586"/>
        <end position="605"/>
    </location>
</feature>
<dbReference type="InterPro" id="IPR002717">
    <property type="entry name" value="HAT_MYST-type"/>
</dbReference>
<name>A0A9P7B937_RHOMI</name>
<dbReference type="EMBL" id="PUHQ01000003">
    <property type="protein sequence ID" value="KAG0666924.1"/>
    <property type="molecule type" value="Genomic_DNA"/>
</dbReference>
<evidence type="ECO:0000313" key="16">
    <source>
        <dbReference type="EMBL" id="KAG0666924.1"/>
    </source>
</evidence>
<evidence type="ECO:0000256" key="4">
    <source>
        <dbReference type="ARBA" id="ARBA00022679"/>
    </source>
</evidence>
<keyword evidence="12" id="KW-0012">Acyltransferase</keyword>
<dbReference type="GO" id="GO:0035267">
    <property type="term" value="C:NuA4 histone acetyltransferase complex"/>
    <property type="evidence" value="ECO:0007669"/>
    <property type="project" value="TreeGrafter"/>
</dbReference>
<feature type="compositionally biased region" description="Low complexity" evidence="14">
    <location>
        <begin position="284"/>
        <end position="302"/>
    </location>
</feature>
<keyword evidence="6" id="KW-0863">Zinc-finger</keyword>
<sequence length="817" mass="86027">MDPIRGPPTAGGVEAAAAPPPRNANGSTSTNDSAAGLGTGDGQGRRKRARDSRSIASPAAASAPPAASGPAAAAATASSHAPHVDALAHIDLVVYAGYEIRAQYPSPYPLEELPGTPAASTSTASGAAANNNNAATQMRENGGRFGGKKAAPNATSTASTTVPISENDNDGGKAPNGADGPTPPPSRGSTGFSTHGTETAAGREISPELAAPATAVAAPPPPVGAMPMQIDIASTPLDGGEFAAASMTPQLVAAPDSVAVAETPTPSPLETIPPPAPLPPPPSAAGTATASGAPPIASTSAALSYPTQPTPPVPTSRGSRGRFLPKPPGETVKAKRAAERAARLAAGKDASSPNAHGEGYLTQRQQRELARKAREERERELREKQKLLPPTEVKLFVCDRCFKYMALPAAYLTHQKECQVTKPPGRRVYQRGATSIWEVDGAQAKLYCQNLCLFAKLFIEHKYMFFDVESFTFYLLTEAMGKQEWVLGYFSKEKISYDDYNLACIVVFPPFRQRGWATLLIEFSYELSRRYSATPGTPERPLSELGQRGYLAYWISLLVRYFRAVFALRDRPPLIDKVISAPGRVSVSPAKNSQADDADDVDEADRLERERKKRLRRSKGWDGELPSGGNLLAKSPAKAFTLRPLPSVVEAHVASPNGGGGEGTSSVEVVDGEEVFSFATGLDELAHAVNLRPDDVAYALVESGLARWRSRGVAAATEQLQAENEVETNGVAVDVVGDGDIKMEEDGAEAKLQAVAVSSTATATPPPSVGGRPPLQEAATVDQELELIITPELVEEVARQKGVKPMPMLDVAYVCGL</sequence>
<dbReference type="SUPFAM" id="SSF55729">
    <property type="entry name" value="Acyl-CoA N-acyltransferases (Nat)"/>
    <property type="match status" value="1"/>
</dbReference>
<accession>A0A9P7B937</accession>
<evidence type="ECO:0000256" key="3">
    <source>
        <dbReference type="ARBA" id="ARBA00013184"/>
    </source>
</evidence>
<evidence type="ECO:0000256" key="12">
    <source>
        <dbReference type="ARBA" id="ARBA00023315"/>
    </source>
</evidence>
<evidence type="ECO:0000256" key="10">
    <source>
        <dbReference type="ARBA" id="ARBA00023163"/>
    </source>
</evidence>
<evidence type="ECO:0000256" key="13">
    <source>
        <dbReference type="PIRSR" id="PIRSR602717-51"/>
    </source>
</evidence>
<keyword evidence="5" id="KW-0479">Metal-binding</keyword>
<reference evidence="16 17" key="1">
    <citation type="submission" date="2020-11" db="EMBL/GenBank/DDBJ databases">
        <title>Kefir isolates.</title>
        <authorList>
            <person name="Marcisauskas S."/>
            <person name="Kim Y."/>
            <person name="Blasche S."/>
        </authorList>
    </citation>
    <scope>NUCLEOTIDE SEQUENCE [LARGE SCALE GENOMIC DNA]</scope>
    <source>
        <strain evidence="16 17">KR</strain>
    </source>
</reference>
<keyword evidence="4" id="KW-0808">Transferase</keyword>
<dbReference type="InterPro" id="IPR050603">
    <property type="entry name" value="MYST_HAT"/>
</dbReference>
<dbReference type="GO" id="GO:0046972">
    <property type="term" value="F:histone H4K16 acetyltransferase activity"/>
    <property type="evidence" value="ECO:0007669"/>
    <property type="project" value="TreeGrafter"/>
</dbReference>
<dbReference type="Gene3D" id="1.10.10.10">
    <property type="entry name" value="Winged helix-like DNA-binding domain superfamily/Winged helix DNA-binding domain"/>
    <property type="match status" value="1"/>
</dbReference>
<keyword evidence="9" id="KW-0805">Transcription regulation</keyword>
<evidence type="ECO:0000256" key="9">
    <source>
        <dbReference type="ARBA" id="ARBA00023015"/>
    </source>
</evidence>
<feature type="compositionally biased region" description="Low complexity" evidence="14">
    <location>
        <begin position="150"/>
        <end position="161"/>
    </location>
</feature>
<evidence type="ECO:0000256" key="1">
    <source>
        <dbReference type="ARBA" id="ARBA00004123"/>
    </source>
</evidence>
<dbReference type="GO" id="GO:0005634">
    <property type="term" value="C:nucleus"/>
    <property type="evidence" value="ECO:0007669"/>
    <property type="project" value="UniProtKB-SubCell"/>
</dbReference>
<dbReference type="Pfam" id="PF01853">
    <property type="entry name" value="MOZ_SAS"/>
    <property type="match status" value="1"/>
</dbReference>
<gene>
    <name evidence="16" type="ORF">C6P46_003634</name>
</gene>
<evidence type="ECO:0000313" key="17">
    <source>
        <dbReference type="Proteomes" id="UP000777482"/>
    </source>
</evidence>
<feature type="compositionally biased region" description="Polar residues" evidence="14">
    <location>
        <begin position="24"/>
        <end position="33"/>
    </location>
</feature>
<dbReference type="EC" id="2.3.1.48" evidence="3"/>
<organism evidence="16 17">
    <name type="scientific">Rhodotorula mucilaginosa</name>
    <name type="common">Yeast</name>
    <name type="synonym">Rhodotorula rubra</name>
    <dbReference type="NCBI Taxonomy" id="5537"/>
    <lineage>
        <taxon>Eukaryota</taxon>
        <taxon>Fungi</taxon>
        <taxon>Dikarya</taxon>
        <taxon>Basidiomycota</taxon>
        <taxon>Pucciniomycotina</taxon>
        <taxon>Microbotryomycetes</taxon>
        <taxon>Sporidiobolales</taxon>
        <taxon>Sporidiobolaceae</taxon>
        <taxon>Rhodotorula</taxon>
    </lineage>
</organism>
<dbReference type="PROSITE" id="PS51726">
    <property type="entry name" value="MYST_HAT"/>
    <property type="match status" value="1"/>
</dbReference>
<feature type="compositionally biased region" description="Basic and acidic residues" evidence="14">
    <location>
        <begin position="332"/>
        <end position="342"/>
    </location>
</feature>
<dbReference type="GO" id="GO:0008270">
    <property type="term" value="F:zinc ion binding"/>
    <property type="evidence" value="ECO:0007669"/>
    <property type="project" value="UniProtKB-KW"/>
</dbReference>
<dbReference type="PANTHER" id="PTHR10615:SF219">
    <property type="entry name" value="HISTONE ACETYLTRANSFERASE KAT5"/>
    <property type="match status" value="1"/>
</dbReference>
<dbReference type="Proteomes" id="UP000777482">
    <property type="component" value="Unassembled WGS sequence"/>
</dbReference>
<keyword evidence="17" id="KW-1185">Reference proteome</keyword>
<evidence type="ECO:0000256" key="14">
    <source>
        <dbReference type="SAM" id="MobiDB-lite"/>
    </source>
</evidence>
<feature type="region of interest" description="Disordered" evidence="14">
    <location>
        <begin position="137"/>
        <end position="201"/>
    </location>
</feature>
<proteinExistence type="inferred from homology"/>
<dbReference type="PANTHER" id="PTHR10615">
    <property type="entry name" value="HISTONE ACETYLTRANSFERASE"/>
    <property type="match status" value="1"/>
</dbReference>
<comment type="similarity">
    <text evidence="2">Belongs to the MYST (SAS/MOZ) family.</text>
</comment>
<keyword evidence="8" id="KW-0007">Acetylation</keyword>
<protein>
    <recommendedName>
        <fullName evidence="3">histone acetyltransferase</fullName>
        <ecNumber evidence="3">2.3.1.48</ecNumber>
    </recommendedName>
</protein>
<keyword evidence="7" id="KW-0862">Zinc</keyword>
<evidence type="ECO:0000256" key="11">
    <source>
        <dbReference type="ARBA" id="ARBA00023242"/>
    </source>
</evidence>
<dbReference type="InterPro" id="IPR036388">
    <property type="entry name" value="WH-like_DNA-bd_sf"/>
</dbReference>
<feature type="compositionally biased region" description="Low complexity" evidence="14">
    <location>
        <begin position="7"/>
        <end position="17"/>
    </location>
</feature>
<feature type="domain" description="MYST-type HAT" evidence="15">
    <location>
        <begin position="336"/>
        <end position="623"/>
    </location>
</feature>
<evidence type="ECO:0000256" key="2">
    <source>
        <dbReference type="ARBA" id="ARBA00010107"/>
    </source>
</evidence>
<dbReference type="Gene3D" id="3.40.630.30">
    <property type="match status" value="1"/>
</dbReference>
<feature type="region of interest" description="Disordered" evidence="14">
    <location>
        <begin position="256"/>
        <end position="377"/>
    </location>
</feature>
<dbReference type="GO" id="GO:0006355">
    <property type="term" value="P:regulation of DNA-templated transcription"/>
    <property type="evidence" value="ECO:0007669"/>
    <property type="project" value="InterPro"/>
</dbReference>
<evidence type="ECO:0000256" key="5">
    <source>
        <dbReference type="ARBA" id="ARBA00022723"/>
    </source>
</evidence>
<dbReference type="Gene3D" id="3.30.60.60">
    <property type="entry name" value="N-acetyl transferase-like"/>
    <property type="match status" value="1"/>
</dbReference>